<evidence type="ECO:0000259" key="2">
    <source>
        <dbReference type="Pfam" id="PF02195"/>
    </source>
</evidence>
<feature type="domain" description="ParB-like N-terminal" evidence="2">
    <location>
        <begin position="8"/>
        <end position="91"/>
    </location>
</feature>
<gene>
    <name evidence="4" type="ORF">HV064_09945</name>
</gene>
<sequence length="296" mass="33511">MIKCCFSQETVTLNISDLLPTKKMPLNYERSEKFLQIKCTLKAIGLIEPILIYIDSTKGEVKILDGHLRVEALKSLGETKVECLVSTVYDTYTPNKKVNQVTIIQIQKMLKDAIKAGVPMELLSSSLNISIESLKGRISILNGISPKVVEILNDKDVPKATFMALKKMVPLRQLECANIMIKLDNYSTNFSNSLLQSSPKETLLESKNKKSQSKAGQRKKIERLEKEMAHVHLDSDILKENYGSNSLKLAIIISHIKNLLENQIVFRWLHKNKPDFLNVLVKISEINSFDKIKSDL</sequence>
<feature type="domain" description="RepB plasmid partition" evidence="3">
    <location>
        <begin position="99"/>
        <end position="277"/>
    </location>
</feature>
<keyword evidence="1" id="KW-0175">Coiled coil</keyword>
<feature type="coiled-coil region" evidence="1">
    <location>
        <begin position="207"/>
        <end position="241"/>
    </location>
</feature>
<dbReference type="RefSeq" id="WP_064343336.1">
    <property type="nucleotide sequence ID" value="NZ_CP056760.1"/>
</dbReference>
<dbReference type="EMBL" id="JABXRN010000001">
    <property type="protein sequence ID" value="MBA8124216.1"/>
    <property type="molecule type" value="Genomic_DNA"/>
</dbReference>
<dbReference type="InterPro" id="IPR011111">
    <property type="entry name" value="Plasmid_RepB"/>
</dbReference>
<evidence type="ECO:0000313" key="5">
    <source>
        <dbReference type="Proteomes" id="UP000557483"/>
    </source>
</evidence>
<evidence type="ECO:0000313" key="4">
    <source>
        <dbReference type="EMBL" id="MBA8124216.1"/>
    </source>
</evidence>
<dbReference type="Pfam" id="PF02195">
    <property type="entry name" value="ParB_N"/>
    <property type="match status" value="1"/>
</dbReference>
<protein>
    <submittedName>
        <fullName evidence="4">ParB N-terminal domain-containing protein</fullName>
    </submittedName>
</protein>
<evidence type="ECO:0000259" key="3">
    <source>
        <dbReference type="Pfam" id="PF07506"/>
    </source>
</evidence>
<dbReference type="SUPFAM" id="SSF110849">
    <property type="entry name" value="ParB/Sulfiredoxin"/>
    <property type="match status" value="1"/>
</dbReference>
<organism evidence="4 5">
    <name type="scientific">Klebsiella grimontii</name>
    <dbReference type="NCBI Taxonomy" id="2058152"/>
    <lineage>
        <taxon>Bacteria</taxon>
        <taxon>Pseudomonadati</taxon>
        <taxon>Pseudomonadota</taxon>
        <taxon>Gammaproteobacteria</taxon>
        <taxon>Enterobacterales</taxon>
        <taxon>Enterobacteriaceae</taxon>
        <taxon>Klebsiella/Raoultella group</taxon>
        <taxon>Klebsiella</taxon>
    </lineage>
</organism>
<comment type="caution">
    <text evidence="4">The sequence shown here is derived from an EMBL/GenBank/DDBJ whole genome shotgun (WGS) entry which is preliminary data.</text>
</comment>
<evidence type="ECO:0000256" key="1">
    <source>
        <dbReference type="SAM" id="Coils"/>
    </source>
</evidence>
<dbReference type="Proteomes" id="UP000557483">
    <property type="component" value="Unassembled WGS sequence"/>
</dbReference>
<dbReference type="InterPro" id="IPR003115">
    <property type="entry name" value="ParB_N"/>
</dbReference>
<name>A0A839CLR6_9ENTR</name>
<accession>A0A839CLR6</accession>
<reference evidence="4 5" key="1">
    <citation type="submission" date="2020-06" db="EMBL/GenBank/DDBJ databases">
        <title>REHAB project genomes.</title>
        <authorList>
            <person name="Shaw L.P."/>
        </authorList>
    </citation>
    <scope>NUCLEOTIDE SEQUENCE [LARGE SCALE GENOMIC DNA]</scope>
    <source>
        <strain evidence="4 5">RHBSTW-00092</strain>
    </source>
</reference>
<dbReference type="Gene3D" id="3.90.1530.10">
    <property type="entry name" value="Conserved hypothetical protein from pyrococcus furiosus pfu- 392566-001, ParB domain"/>
    <property type="match status" value="1"/>
</dbReference>
<dbReference type="AlphaFoldDB" id="A0A839CLR6"/>
<dbReference type="Pfam" id="PF07506">
    <property type="entry name" value="RepB"/>
    <property type="match status" value="1"/>
</dbReference>
<dbReference type="InterPro" id="IPR036086">
    <property type="entry name" value="ParB/Sulfiredoxin_sf"/>
</dbReference>
<proteinExistence type="predicted"/>